<reference evidence="2 3" key="1">
    <citation type="journal article" date="2006" name="Nature">
        <title>Insights from the genome of the biotrophic fungal plant pathogen Ustilago maydis.</title>
        <authorList>
            <person name="Kamper J."/>
            <person name="Kahmann R."/>
            <person name="Bolker M."/>
            <person name="Ma L.J."/>
            <person name="Brefort T."/>
            <person name="Saville B.J."/>
            <person name="Banuett F."/>
            <person name="Kronstad J.W."/>
            <person name="Gold S.E."/>
            <person name="Muller O."/>
            <person name="Perlin M.H."/>
            <person name="Wosten H.A."/>
            <person name="de Vries R."/>
            <person name="Ruiz-Herrera J."/>
            <person name="Reynaga-Pena C.G."/>
            <person name="Snetselaar K."/>
            <person name="McCann M."/>
            <person name="Perez-Martin J."/>
            <person name="Feldbrugge M."/>
            <person name="Basse C.W."/>
            <person name="Steinberg G."/>
            <person name="Ibeas J.I."/>
            <person name="Holloman W."/>
            <person name="Guzman P."/>
            <person name="Farman M."/>
            <person name="Stajich J.E."/>
            <person name="Sentandreu R."/>
            <person name="Gonzalez-Prieto J.M."/>
            <person name="Kennell J.C."/>
            <person name="Molina L."/>
            <person name="Schirawski J."/>
            <person name="Mendoza-Mendoza A."/>
            <person name="Greilinger D."/>
            <person name="Munch K."/>
            <person name="Rossel N."/>
            <person name="Scherer M."/>
            <person name="Vranes M."/>
            <person name="Ladendorf O."/>
            <person name="Vincon V."/>
            <person name="Fuchs U."/>
            <person name="Sandrock B."/>
            <person name="Meng S."/>
            <person name="Ho E.C."/>
            <person name="Cahill M.J."/>
            <person name="Boyce K.J."/>
            <person name="Klose J."/>
            <person name="Klosterman S.J."/>
            <person name="Deelstra H.J."/>
            <person name="Ortiz-Castellanos L."/>
            <person name="Li W."/>
            <person name="Sanchez-Alonso P."/>
            <person name="Schreier P.H."/>
            <person name="Hauser-Hahn I."/>
            <person name="Vaupel M."/>
            <person name="Koopmann E."/>
            <person name="Friedrich G."/>
            <person name="Voss H."/>
            <person name="Schluter T."/>
            <person name="Margolis J."/>
            <person name="Platt D."/>
            <person name="Swimmer C."/>
            <person name="Gnirke A."/>
            <person name="Chen F."/>
            <person name="Vysotskaia V."/>
            <person name="Mannhaupt G."/>
            <person name="Guldener U."/>
            <person name="Munsterkotter M."/>
            <person name="Haase D."/>
            <person name="Oesterheld M."/>
            <person name="Mewes H.W."/>
            <person name="Mauceli E.W."/>
            <person name="DeCaprio D."/>
            <person name="Wade C.M."/>
            <person name="Butler J."/>
            <person name="Young S."/>
            <person name="Jaffe D.B."/>
            <person name="Calvo S."/>
            <person name="Nusbaum C."/>
            <person name="Galagan J."/>
            <person name="Birren B.W."/>
        </authorList>
    </citation>
    <scope>NUCLEOTIDE SEQUENCE [LARGE SCALE GENOMIC DNA]</scope>
    <source>
        <strain evidence="3">DSM 14603 / FGSC 9021 / UM521</strain>
    </source>
</reference>
<evidence type="ECO:0000313" key="3">
    <source>
        <dbReference type="Proteomes" id="UP000000561"/>
    </source>
</evidence>
<feature type="region of interest" description="Disordered" evidence="1">
    <location>
        <begin position="314"/>
        <end position="339"/>
    </location>
</feature>
<protein>
    <submittedName>
        <fullName evidence="2">Uncharacterized protein</fullName>
    </submittedName>
</protein>
<dbReference type="VEuPathDB" id="FungiDB:UMAG_06068"/>
<feature type="compositionally biased region" description="Low complexity" evidence="1">
    <location>
        <begin position="314"/>
        <end position="325"/>
    </location>
</feature>
<feature type="compositionally biased region" description="Polar residues" evidence="1">
    <location>
        <begin position="84"/>
        <end position="105"/>
    </location>
</feature>
<gene>
    <name evidence="2" type="ORF">UMAG_06068</name>
</gene>
<dbReference type="eggNOG" id="KOG1216">
    <property type="taxonomic scope" value="Eukaryota"/>
</dbReference>
<dbReference type="GeneID" id="23565780"/>
<keyword evidence="3" id="KW-1185">Reference proteome</keyword>
<feature type="compositionally biased region" description="Low complexity" evidence="1">
    <location>
        <begin position="585"/>
        <end position="603"/>
    </location>
</feature>
<feature type="region of interest" description="Disordered" evidence="1">
    <location>
        <begin position="583"/>
        <end position="603"/>
    </location>
</feature>
<dbReference type="OMA" id="LESCHYF"/>
<dbReference type="InParanoid" id="A0A0D1DNE8"/>
<organism evidence="2 3">
    <name type="scientific">Mycosarcoma maydis</name>
    <name type="common">Corn smut fungus</name>
    <name type="synonym">Ustilago maydis</name>
    <dbReference type="NCBI Taxonomy" id="5270"/>
    <lineage>
        <taxon>Eukaryota</taxon>
        <taxon>Fungi</taxon>
        <taxon>Dikarya</taxon>
        <taxon>Basidiomycota</taxon>
        <taxon>Ustilaginomycotina</taxon>
        <taxon>Ustilaginomycetes</taxon>
        <taxon>Ustilaginales</taxon>
        <taxon>Ustilaginaceae</taxon>
        <taxon>Mycosarcoma</taxon>
    </lineage>
</organism>
<dbReference type="Proteomes" id="UP000000561">
    <property type="component" value="Chromosome 21"/>
</dbReference>
<proteinExistence type="predicted"/>
<feature type="compositionally biased region" description="Low complexity" evidence="1">
    <location>
        <begin position="11"/>
        <end position="21"/>
    </location>
</feature>
<evidence type="ECO:0000256" key="1">
    <source>
        <dbReference type="SAM" id="MobiDB-lite"/>
    </source>
</evidence>
<sequence>MAIFGLKSRKSTLSDSSSFTKHIPDSTSRHRHSEASDAIGDTPEFGQFANNRRSTVNASESSSPLPRNSNSMKKFFGSTRRKGSQSIDSGSPAQLNKNSSGSDYFNNVAPKRASRTSLNKPAVHPTAATTTTPTIASTTVVPSLSVPAGSGTPLADAVSSEIPGSLAPSPALPTGSRPSDLFAGKGVQWNQIDLTSRDISKPTDAAATSIDMQKFLKERRQWIPTFKDSQAVEEASVDLPKSLDQFTFATPAEVSKTSTGLKSLKDLEDTHKRKTALLDEAPLATATNGTIFEEARSSSSVLSNNSASGAAAATVAAAGSKSPSQMLPPPPAPPSRNQSFRTSTFAAADDLTSARKSASLNRKPAPTLGVNGGGGGTASSTSSSRDIPQRRSSVRKNLSDLAAASSPEKPLEPQALNASADPAANDTGSSHPVSARVDQIKEQAATSESPVVARPATAVSTRSVAPSVETSGFATPIGSQSQNGDHVGPNRLVQQELPSARTSVALDATQDSNSTVAAPTSPPRPPKNEQRTPSRQSSKVSINSGALSKSPSTTFTPAVSEQAKDHNLVNQLARAAPALQNVLPGTGATGTTNATHTAARGDI</sequence>
<dbReference type="KEGG" id="uma:UMAG_06068"/>
<feature type="compositionally biased region" description="Polar residues" evidence="1">
    <location>
        <begin position="509"/>
        <end position="518"/>
    </location>
</feature>
<feature type="compositionally biased region" description="Polar residues" evidence="1">
    <location>
        <begin position="458"/>
        <end position="484"/>
    </location>
</feature>
<accession>A0A0D1DNE8</accession>
<feature type="compositionally biased region" description="Polar residues" evidence="1">
    <location>
        <begin position="533"/>
        <end position="558"/>
    </location>
</feature>
<dbReference type="OrthoDB" id="3366627at2759"/>
<name>A0A0D1DNE8_MYCMD</name>
<dbReference type="AlphaFoldDB" id="A0A0D1DNE8"/>
<dbReference type="EMBL" id="CM003160">
    <property type="protein sequence ID" value="KIS65979.1"/>
    <property type="molecule type" value="Genomic_DNA"/>
</dbReference>
<feature type="region of interest" description="Disordered" evidence="1">
    <location>
        <begin position="1"/>
        <end position="131"/>
    </location>
</feature>
<feature type="compositionally biased region" description="Polar residues" evidence="1">
    <location>
        <begin position="48"/>
        <end position="72"/>
    </location>
</feature>
<feature type="compositionally biased region" description="Low complexity" evidence="1">
    <location>
        <begin position="121"/>
        <end position="131"/>
    </location>
</feature>
<dbReference type="RefSeq" id="XP_011392429.1">
    <property type="nucleotide sequence ID" value="XM_011394127.1"/>
</dbReference>
<feature type="region of interest" description="Disordered" evidence="1">
    <location>
        <begin position="507"/>
        <end position="558"/>
    </location>
</feature>
<feature type="region of interest" description="Disordered" evidence="1">
    <location>
        <begin position="353"/>
        <end position="490"/>
    </location>
</feature>
<evidence type="ECO:0000313" key="2">
    <source>
        <dbReference type="EMBL" id="KIS65979.1"/>
    </source>
</evidence>
<feature type="region of interest" description="Disordered" evidence="1">
    <location>
        <begin position="148"/>
        <end position="183"/>
    </location>
</feature>